<evidence type="ECO:0000256" key="3">
    <source>
        <dbReference type="SAM" id="SignalP"/>
    </source>
</evidence>
<dbReference type="RefSeq" id="XP_016046296.1">
    <property type="nucleotide sequence ID" value="XM_016190810.2"/>
</dbReference>
<dbReference type="InterPro" id="IPR042185">
    <property type="entry name" value="Serpin_sf_2"/>
</dbReference>
<dbReference type="PANTHER" id="PTHR11461">
    <property type="entry name" value="SERINE PROTEASE INHIBITOR, SERPIN"/>
    <property type="match status" value="1"/>
</dbReference>
<dbReference type="eggNOG" id="KOG2392">
    <property type="taxonomic scope" value="Eukaryota"/>
</dbReference>
<evidence type="ECO:0000259" key="4">
    <source>
        <dbReference type="SMART" id="SM00093"/>
    </source>
</evidence>
<dbReference type="SUPFAM" id="SSF56574">
    <property type="entry name" value="Serpins"/>
    <property type="match status" value="1"/>
</dbReference>
<dbReference type="AlphaFoldDB" id="A0A1S3WIU1"/>
<name>A0A1S3WIU1_ERIEU</name>
<dbReference type="InterPro" id="IPR042178">
    <property type="entry name" value="Serpin_sf_1"/>
</dbReference>
<proteinExistence type="inferred from homology"/>
<dbReference type="GeneID" id="103118890"/>
<dbReference type="Gene3D" id="2.30.39.10">
    <property type="entry name" value="Alpha-1-antitrypsin, domain 1"/>
    <property type="match status" value="1"/>
</dbReference>
<comment type="similarity">
    <text evidence="1 2">Belongs to the serpin family.</text>
</comment>
<feature type="chain" id="PRO_5010480774" evidence="3">
    <location>
        <begin position="20"/>
        <end position="405"/>
    </location>
</feature>
<feature type="domain" description="Serpin" evidence="4">
    <location>
        <begin position="47"/>
        <end position="405"/>
    </location>
</feature>
<evidence type="ECO:0000256" key="2">
    <source>
        <dbReference type="RuleBase" id="RU000411"/>
    </source>
</evidence>
<dbReference type="Gene3D" id="3.30.497.10">
    <property type="entry name" value="Antithrombin, subunit I, domain 2"/>
    <property type="match status" value="1"/>
</dbReference>
<protein>
    <submittedName>
        <fullName evidence="6">Plasma serine protease inhibitor-like</fullName>
    </submittedName>
</protein>
<dbReference type="GO" id="GO:0004867">
    <property type="term" value="F:serine-type endopeptidase inhibitor activity"/>
    <property type="evidence" value="ECO:0007669"/>
    <property type="project" value="UniProtKB-KW"/>
</dbReference>
<evidence type="ECO:0000313" key="5">
    <source>
        <dbReference type="Proteomes" id="UP001652624"/>
    </source>
</evidence>
<dbReference type="PANTHER" id="PTHR11461:SF274">
    <property type="entry name" value="PLASMA SERINE PROTEASE INHIBITOR"/>
    <property type="match status" value="1"/>
</dbReference>
<keyword evidence="5" id="KW-1185">Reference proteome</keyword>
<keyword evidence="3" id="KW-0732">Signal</keyword>
<evidence type="ECO:0000313" key="6">
    <source>
        <dbReference type="RefSeq" id="XP_016046296.1"/>
    </source>
</evidence>
<gene>
    <name evidence="6" type="primary">LOC103118890</name>
</gene>
<sequence>MQQLCVLLCLALLCQQVPAFRWHLFPEKESEEPLETTPSPQARDFAFDLYRVLVETESGKNIFFSPLSISVSLGALSLGASSNTKREILEALGAGGQEGWEEQLHTNFQKLLQDLLQPRDNLQLNLGNGLFLDSRVPVLGPFLSALRTHYLVDTFPANFSDLEAAKRQINTYVEKETGGQITELVKDLQPLTAMVLVNYILFKAKWETRFNPQDTTQRDFHVTPETVVQVPMMQLENQFDYFLDRSLGCKVVRVPYKGGAHALLVLPNQGGLEHVESRLTRRTLQKWQKMFRKRPINLSLPKFSIDGSYELHNILPKLGVKEVFTSQANLSSITGRSNIFLSEMVHKAVGEVDESGTKAAAVTGMMFMFKSARMSSFQVEFNRPFIMAIVYNSTEILFLGRVYKP</sequence>
<keyword evidence="6" id="KW-0722">Serine protease inhibitor</keyword>
<dbReference type="Proteomes" id="UP001652624">
    <property type="component" value="Chromosome 22"/>
</dbReference>
<dbReference type="PROSITE" id="PS00284">
    <property type="entry name" value="SERPIN"/>
    <property type="match status" value="1"/>
</dbReference>
<dbReference type="Pfam" id="PF00079">
    <property type="entry name" value="Serpin"/>
    <property type="match status" value="1"/>
</dbReference>
<dbReference type="GO" id="GO:0005615">
    <property type="term" value="C:extracellular space"/>
    <property type="evidence" value="ECO:0007669"/>
    <property type="project" value="InterPro"/>
</dbReference>
<dbReference type="FunFam" id="3.30.497.10:FF:000001">
    <property type="entry name" value="Serine protease inhibitor"/>
    <property type="match status" value="1"/>
</dbReference>
<dbReference type="InterPro" id="IPR036186">
    <property type="entry name" value="Serpin_sf"/>
</dbReference>
<dbReference type="OrthoDB" id="671595at2759"/>
<accession>A0A1S3WIU1</accession>
<feature type="signal peptide" evidence="3">
    <location>
        <begin position="1"/>
        <end position="19"/>
    </location>
</feature>
<dbReference type="InterPro" id="IPR000215">
    <property type="entry name" value="Serpin_fam"/>
</dbReference>
<dbReference type="InterPro" id="IPR023795">
    <property type="entry name" value="Serpin_CS"/>
</dbReference>
<dbReference type="SMART" id="SM00093">
    <property type="entry name" value="SERPIN"/>
    <property type="match status" value="1"/>
</dbReference>
<organism evidence="5 6">
    <name type="scientific">Erinaceus europaeus</name>
    <name type="common">Western European hedgehog</name>
    <dbReference type="NCBI Taxonomy" id="9365"/>
    <lineage>
        <taxon>Eukaryota</taxon>
        <taxon>Metazoa</taxon>
        <taxon>Chordata</taxon>
        <taxon>Craniata</taxon>
        <taxon>Vertebrata</taxon>
        <taxon>Euteleostomi</taxon>
        <taxon>Mammalia</taxon>
        <taxon>Eutheria</taxon>
        <taxon>Laurasiatheria</taxon>
        <taxon>Eulipotyphla</taxon>
        <taxon>Erinaceidae</taxon>
        <taxon>Erinaceinae</taxon>
        <taxon>Erinaceus</taxon>
    </lineage>
</organism>
<dbReference type="FunFam" id="2.30.39.10:FF:000002">
    <property type="entry name" value="Serpin family D member 1"/>
    <property type="match status" value="1"/>
</dbReference>
<evidence type="ECO:0000256" key="1">
    <source>
        <dbReference type="ARBA" id="ARBA00009500"/>
    </source>
</evidence>
<reference evidence="6" key="1">
    <citation type="submission" date="2025-08" db="UniProtKB">
        <authorList>
            <consortium name="RefSeq"/>
        </authorList>
    </citation>
    <scope>IDENTIFICATION</scope>
</reference>
<keyword evidence="6" id="KW-0646">Protease inhibitor</keyword>
<dbReference type="CDD" id="cd19553">
    <property type="entry name" value="serpinA5_PCI"/>
    <property type="match status" value="1"/>
</dbReference>
<dbReference type="InterPro" id="IPR023796">
    <property type="entry name" value="Serpin_dom"/>
</dbReference>